<dbReference type="Gene3D" id="2.70.98.10">
    <property type="match status" value="1"/>
</dbReference>
<dbReference type="SUPFAM" id="SSF74650">
    <property type="entry name" value="Galactose mutarotase-like"/>
    <property type="match status" value="1"/>
</dbReference>
<protein>
    <recommendedName>
        <fullName evidence="4">Putative glucose-6-phosphate 1-epimerase</fullName>
        <ecNumber evidence="4">5.1.3.15</ecNumber>
    </recommendedName>
</protein>
<evidence type="ECO:0000256" key="2">
    <source>
        <dbReference type="ARBA" id="ARBA00005866"/>
    </source>
</evidence>
<dbReference type="InterPro" id="IPR008183">
    <property type="entry name" value="Aldose_1/G6P_1-epimerase"/>
</dbReference>
<comment type="similarity">
    <text evidence="2 4">Belongs to the glucose-6-phosphate 1-epimerase family.</text>
</comment>
<accession>A0A850QM37</accession>
<gene>
    <name evidence="6" type="ORF">HV832_08085</name>
</gene>
<comment type="catalytic activity">
    <reaction evidence="1">
        <text>alpha-D-glucose 6-phosphate = beta-D-glucose 6-phosphate</text>
        <dbReference type="Rhea" id="RHEA:16249"/>
        <dbReference type="ChEBI" id="CHEBI:58225"/>
        <dbReference type="ChEBI" id="CHEBI:58247"/>
        <dbReference type="EC" id="5.1.3.15"/>
    </reaction>
</comment>
<organism evidence="6 7">
    <name type="scientific">Undibacterium oligocarboniphilum</name>
    <dbReference type="NCBI Taxonomy" id="666702"/>
    <lineage>
        <taxon>Bacteria</taxon>
        <taxon>Pseudomonadati</taxon>
        <taxon>Pseudomonadota</taxon>
        <taxon>Betaproteobacteria</taxon>
        <taxon>Burkholderiales</taxon>
        <taxon>Oxalobacteraceae</taxon>
        <taxon>Undibacterium</taxon>
    </lineage>
</organism>
<keyword evidence="7" id="KW-1185">Reference proteome</keyword>
<evidence type="ECO:0000313" key="6">
    <source>
        <dbReference type="EMBL" id="NVO77790.1"/>
    </source>
</evidence>
<sequence>MEFLQLTAADGATTTICHQGAHVCSWIPASGTEQLFMSKASTFRQGIAIRGGIPLIFPQFSGLGALPKHGFARTADWQLQQQWTDSDGAALAVFSLKENIASLTLWPHVFEAGLTVRVLGQALEVTFSVRNTGDTAFSFTSALHTYLALADIRQARLHGLQGTEYRDTVSGQEHCPETAPALEINGETDRIYANVPATLTLAQPQQRLQITGIGFPDAVIWNPGATGAVKITDLEPGGEQRMLCVEAAAVMRPVQLLPGQQWNGSQRLVRLPSQD</sequence>
<dbReference type="PIRSF" id="PIRSF016020">
    <property type="entry name" value="PHexose_mutarotase"/>
    <property type="match status" value="1"/>
</dbReference>
<keyword evidence="3 4" id="KW-0413">Isomerase</keyword>
<dbReference type="InterPro" id="IPR025532">
    <property type="entry name" value="G6P_1-epimerase"/>
</dbReference>
<dbReference type="PANTHER" id="PTHR11122">
    <property type="entry name" value="APOSPORY-ASSOCIATED PROTEIN C-RELATED"/>
    <property type="match status" value="1"/>
</dbReference>
<evidence type="ECO:0000256" key="3">
    <source>
        <dbReference type="ARBA" id="ARBA00023235"/>
    </source>
</evidence>
<dbReference type="GO" id="GO:0030246">
    <property type="term" value="F:carbohydrate binding"/>
    <property type="evidence" value="ECO:0007669"/>
    <property type="project" value="UniProtKB-UniRule"/>
</dbReference>
<dbReference type="InterPro" id="IPR011013">
    <property type="entry name" value="Gal_mutarotase_sf_dom"/>
</dbReference>
<dbReference type="Pfam" id="PF01263">
    <property type="entry name" value="Aldose_epim"/>
    <property type="match status" value="1"/>
</dbReference>
<evidence type="ECO:0000256" key="5">
    <source>
        <dbReference type="PIRSR" id="PIRSR016020-1"/>
    </source>
</evidence>
<proteinExistence type="inferred from homology"/>
<dbReference type="EC" id="5.1.3.15" evidence="4"/>
<evidence type="ECO:0000313" key="7">
    <source>
        <dbReference type="Proteomes" id="UP000588051"/>
    </source>
</evidence>
<dbReference type="Proteomes" id="UP000588051">
    <property type="component" value="Unassembled WGS sequence"/>
</dbReference>
<feature type="active site" evidence="5">
    <location>
        <position position="144"/>
    </location>
</feature>
<dbReference type="RefSeq" id="WP_176803053.1">
    <property type="nucleotide sequence ID" value="NZ_JABXYJ010000004.1"/>
</dbReference>
<dbReference type="CDD" id="cd09020">
    <property type="entry name" value="D-hex-6-P-epi_like"/>
    <property type="match status" value="1"/>
</dbReference>
<dbReference type="GO" id="GO:0005737">
    <property type="term" value="C:cytoplasm"/>
    <property type="evidence" value="ECO:0007669"/>
    <property type="project" value="TreeGrafter"/>
</dbReference>
<dbReference type="GO" id="GO:0005975">
    <property type="term" value="P:carbohydrate metabolic process"/>
    <property type="evidence" value="ECO:0007669"/>
    <property type="project" value="InterPro"/>
</dbReference>
<dbReference type="InterPro" id="IPR014718">
    <property type="entry name" value="GH-type_carb-bd"/>
</dbReference>
<name>A0A850QM37_9BURK</name>
<comment type="caution">
    <text evidence="6">The sequence shown here is derived from an EMBL/GenBank/DDBJ whole genome shotgun (WGS) entry which is preliminary data.</text>
</comment>
<dbReference type="AlphaFoldDB" id="A0A850QM37"/>
<dbReference type="EMBL" id="JABXYJ010000004">
    <property type="protein sequence ID" value="NVO77790.1"/>
    <property type="molecule type" value="Genomic_DNA"/>
</dbReference>
<reference evidence="6 7" key="1">
    <citation type="submission" date="2020-06" db="EMBL/GenBank/DDBJ databases">
        <authorList>
            <person name="Qiu C."/>
            <person name="Liu Z."/>
        </authorList>
    </citation>
    <scope>NUCLEOTIDE SEQUENCE [LARGE SCALE GENOMIC DNA]</scope>
    <source>
        <strain evidence="6 7">EM 1</strain>
    </source>
</reference>
<dbReference type="GO" id="GO:0047938">
    <property type="term" value="F:glucose-6-phosphate 1-epimerase activity"/>
    <property type="evidence" value="ECO:0007669"/>
    <property type="project" value="UniProtKB-UniRule"/>
</dbReference>
<evidence type="ECO:0000256" key="1">
    <source>
        <dbReference type="ARBA" id="ARBA00001096"/>
    </source>
</evidence>
<feature type="active site" evidence="5">
    <location>
        <position position="246"/>
    </location>
</feature>
<evidence type="ECO:0000256" key="4">
    <source>
        <dbReference type="PIRNR" id="PIRNR016020"/>
    </source>
</evidence>
<dbReference type="PANTHER" id="PTHR11122:SF13">
    <property type="entry name" value="GLUCOSE-6-PHOSPHATE 1-EPIMERASE"/>
    <property type="match status" value="1"/>
</dbReference>